<dbReference type="Proteomes" id="UP000232003">
    <property type="component" value="Chromosome"/>
</dbReference>
<sequence>MFLELSRHNQNILDLPLGLTATTKHPALAAKVFRNNY</sequence>
<evidence type="ECO:0000313" key="1">
    <source>
        <dbReference type="EMBL" id="AUB37431.1"/>
    </source>
</evidence>
<organism evidence="1 2">
    <name type="scientific">Nostoc flagelliforme CCNUN1</name>
    <dbReference type="NCBI Taxonomy" id="2038116"/>
    <lineage>
        <taxon>Bacteria</taxon>
        <taxon>Bacillati</taxon>
        <taxon>Cyanobacteriota</taxon>
        <taxon>Cyanophyceae</taxon>
        <taxon>Nostocales</taxon>
        <taxon>Nostocaceae</taxon>
        <taxon>Nostoc</taxon>
    </lineage>
</organism>
<evidence type="ECO:0000313" key="2">
    <source>
        <dbReference type="Proteomes" id="UP000232003"/>
    </source>
</evidence>
<dbReference type="KEGG" id="nfl:COO91_03376"/>
<reference evidence="1 2" key="1">
    <citation type="submission" date="2017-11" db="EMBL/GenBank/DDBJ databases">
        <title>Complete genome of a free-living desiccation-tolerant cyanobacterium and its photosynthetic adaptation to extreme terrestrial habitat.</title>
        <authorList>
            <person name="Shang J."/>
        </authorList>
    </citation>
    <scope>NUCLEOTIDE SEQUENCE [LARGE SCALE GENOMIC DNA]</scope>
    <source>
        <strain evidence="1 2">CCNUN1</strain>
    </source>
</reference>
<name>A0A2K8SPS8_9NOSO</name>
<keyword evidence="2" id="KW-1185">Reference proteome</keyword>
<accession>A0A2K8SPS8</accession>
<protein>
    <submittedName>
        <fullName evidence="1">Uncharacterized protein</fullName>
    </submittedName>
</protein>
<proteinExistence type="predicted"/>
<gene>
    <name evidence="1" type="ORF">COO91_03376</name>
</gene>
<dbReference type="EMBL" id="CP024785">
    <property type="protein sequence ID" value="AUB37431.1"/>
    <property type="molecule type" value="Genomic_DNA"/>
</dbReference>
<dbReference type="AlphaFoldDB" id="A0A2K8SPS8"/>